<protein>
    <submittedName>
        <fullName evidence="1">Uncharacterized protein</fullName>
    </submittedName>
</protein>
<dbReference type="InParanoid" id="A0A165IY74"/>
<reference evidence="1 2" key="1">
    <citation type="journal article" date="2016" name="Mol. Biol. Evol.">
        <title>Comparative Genomics of Early-Diverging Mushroom-Forming Fungi Provides Insights into the Origins of Lignocellulose Decay Capabilities.</title>
        <authorList>
            <person name="Nagy L.G."/>
            <person name="Riley R."/>
            <person name="Tritt A."/>
            <person name="Adam C."/>
            <person name="Daum C."/>
            <person name="Floudas D."/>
            <person name="Sun H."/>
            <person name="Yadav J.S."/>
            <person name="Pangilinan J."/>
            <person name="Larsson K.H."/>
            <person name="Matsuura K."/>
            <person name="Barry K."/>
            <person name="Labutti K."/>
            <person name="Kuo R."/>
            <person name="Ohm R.A."/>
            <person name="Bhattacharya S.S."/>
            <person name="Shirouzu T."/>
            <person name="Yoshinaga Y."/>
            <person name="Martin F.M."/>
            <person name="Grigoriev I.V."/>
            <person name="Hibbett D.S."/>
        </authorList>
    </citation>
    <scope>NUCLEOTIDE SEQUENCE [LARGE SCALE GENOMIC DNA]</scope>
    <source>
        <strain evidence="1 2">HHB12733</strain>
    </source>
</reference>
<dbReference type="EMBL" id="KV423925">
    <property type="protein sequence ID" value="KZT61126.1"/>
    <property type="molecule type" value="Genomic_DNA"/>
</dbReference>
<dbReference type="Proteomes" id="UP000076842">
    <property type="component" value="Unassembled WGS sequence"/>
</dbReference>
<dbReference type="AlphaFoldDB" id="A0A165IY74"/>
<sequence>MPRQLENAGEAHVLNAELLKQRYERSSTRVTALEELVRTLQDLLDANGIPHTH</sequence>
<evidence type="ECO:0000313" key="1">
    <source>
        <dbReference type="EMBL" id="KZT61126.1"/>
    </source>
</evidence>
<evidence type="ECO:0000313" key="2">
    <source>
        <dbReference type="Proteomes" id="UP000076842"/>
    </source>
</evidence>
<organism evidence="1 2">
    <name type="scientific">Calocera cornea HHB12733</name>
    <dbReference type="NCBI Taxonomy" id="1353952"/>
    <lineage>
        <taxon>Eukaryota</taxon>
        <taxon>Fungi</taxon>
        <taxon>Dikarya</taxon>
        <taxon>Basidiomycota</taxon>
        <taxon>Agaricomycotina</taxon>
        <taxon>Dacrymycetes</taxon>
        <taxon>Dacrymycetales</taxon>
        <taxon>Dacrymycetaceae</taxon>
        <taxon>Calocera</taxon>
    </lineage>
</organism>
<name>A0A165IY74_9BASI</name>
<gene>
    <name evidence="1" type="ORF">CALCODRAFT_491503</name>
</gene>
<proteinExistence type="predicted"/>
<keyword evidence="2" id="KW-1185">Reference proteome</keyword>
<accession>A0A165IY74</accession>